<dbReference type="Proteomes" id="UP000037507">
    <property type="component" value="Unassembled WGS sequence"/>
</dbReference>
<sequence length="102" mass="11215">MTGAVIARSLRRGNPASALVHTLDRRAALAMTGRQSLRGACDVAIQLRRLFTHWIVALRSRRRGTVIARSLRRGNPASALFHTLDRRAALAMTGEADIDEVQ</sequence>
<comment type="caution">
    <text evidence="1">The sequence shown here is derived from an EMBL/GenBank/DDBJ whole genome shotgun (WGS) entry which is preliminary data.</text>
</comment>
<reference evidence="1" key="1">
    <citation type="submission" date="2017-04" db="EMBL/GenBank/DDBJ databases">
        <title>Unexpected and diverse lifestyles within the genus Limnohabitans.</title>
        <authorList>
            <person name="Kasalicky V."/>
            <person name="Mehrshad M."/>
            <person name="Andrei S.-A."/>
            <person name="Salcher M."/>
            <person name="Kratochvilova H."/>
            <person name="Simek K."/>
            <person name="Ghai R."/>
        </authorList>
    </citation>
    <scope>NUCLEOTIDE SEQUENCE [LARGE SCALE GENOMIC DNA]</scope>
    <source>
        <strain evidence="1">II-D5</strain>
    </source>
</reference>
<name>A0A2T7U8F1_9BURK</name>
<keyword evidence="2" id="KW-1185">Reference proteome</keyword>
<dbReference type="EMBL" id="LFYT02000048">
    <property type="protein sequence ID" value="PVE40957.1"/>
    <property type="molecule type" value="Genomic_DNA"/>
</dbReference>
<dbReference type="AlphaFoldDB" id="A0A2T7U8F1"/>
<evidence type="ECO:0000313" key="2">
    <source>
        <dbReference type="Proteomes" id="UP000037507"/>
    </source>
</evidence>
<accession>A0A2T7U8F1</accession>
<gene>
    <name evidence="1" type="ORF">H663_019775</name>
</gene>
<proteinExistence type="predicted"/>
<organism evidence="1 2">
    <name type="scientific">Limnohabitans planktonicus II-D5</name>
    <dbReference type="NCBI Taxonomy" id="1293045"/>
    <lineage>
        <taxon>Bacteria</taxon>
        <taxon>Pseudomonadati</taxon>
        <taxon>Pseudomonadota</taxon>
        <taxon>Betaproteobacteria</taxon>
        <taxon>Burkholderiales</taxon>
        <taxon>Comamonadaceae</taxon>
        <taxon>Limnohabitans</taxon>
    </lineage>
</organism>
<protein>
    <submittedName>
        <fullName evidence="1">Uncharacterized protein</fullName>
    </submittedName>
</protein>
<evidence type="ECO:0000313" key="1">
    <source>
        <dbReference type="EMBL" id="PVE40957.1"/>
    </source>
</evidence>